<organism evidence="2 3">
    <name type="scientific">Agrobacterium tumefaciens str. Kerr 14</name>
    <dbReference type="NCBI Taxonomy" id="1183424"/>
    <lineage>
        <taxon>Bacteria</taxon>
        <taxon>Pseudomonadati</taxon>
        <taxon>Pseudomonadota</taxon>
        <taxon>Alphaproteobacteria</taxon>
        <taxon>Hyphomicrobiales</taxon>
        <taxon>Rhizobiaceae</taxon>
        <taxon>Rhizobium/Agrobacterium group</taxon>
        <taxon>Agrobacterium</taxon>
        <taxon>Agrobacterium tumefaciens complex</taxon>
    </lineage>
</organism>
<keyword evidence="1" id="KW-0812">Transmembrane</keyword>
<dbReference type="Proteomes" id="UP000191897">
    <property type="component" value="Unassembled WGS sequence"/>
</dbReference>
<evidence type="ECO:0000313" key="3">
    <source>
        <dbReference type="Proteomes" id="UP000191897"/>
    </source>
</evidence>
<gene>
    <name evidence="2" type="ORF">AGR4C_Lc120052</name>
</gene>
<name>A0A1S7R6X1_AGRTU</name>
<protein>
    <submittedName>
        <fullName evidence="2">Uncharacterized protein</fullName>
    </submittedName>
</protein>
<keyword evidence="1" id="KW-1133">Transmembrane helix</keyword>
<dbReference type="EMBL" id="FBWC01000022">
    <property type="protein sequence ID" value="CUX47874.1"/>
    <property type="molecule type" value="Genomic_DNA"/>
</dbReference>
<feature type="transmembrane region" description="Helical" evidence="1">
    <location>
        <begin position="20"/>
        <end position="36"/>
    </location>
</feature>
<proteinExistence type="predicted"/>
<reference evidence="2 3" key="1">
    <citation type="submission" date="2016-01" db="EMBL/GenBank/DDBJ databases">
        <authorList>
            <person name="Oliw E.H."/>
        </authorList>
    </citation>
    <scope>NUCLEOTIDE SEQUENCE [LARGE SCALE GENOMIC DNA]</scope>
    <source>
        <strain evidence="2 3">Kerr 14</strain>
    </source>
</reference>
<keyword evidence="1" id="KW-0472">Membrane</keyword>
<evidence type="ECO:0000313" key="2">
    <source>
        <dbReference type="EMBL" id="CUX47874.1"/>
    </source>
</evidence>
<accession>A0A1S7R6X1</accession>
<evidence type="ECO:0000256" key="1">
    <source>
        <dbReference type="SAM" id="Phobius"/>
    </source>
</evidence>
<dbReference type="AlphaFoldDB" id="A0A1S7R6X1"/>
<sequence length="107" mass="12471">MLLAFNFWVLQLTRAPGSPFVIVISVAGMFAARILAGKEVLKELFHVETIISRTRRARRSFRRSLCCRCRQRRSGGACRRRCRACLLLGRFLRRCFGRLWLEPVEND</sequence>